<organism evidence="1 2">
    <name type="scientific">Alsobacter soli</name>
    <dbReference type="NCBI Taxonomy" id="2109933"/>
    <lineage>
        <taxon>Bacteria</taxon>
        <taxon>Pseudomonadati</taxon>
        <taxon>Pseudomonadota</taxon>
        <taxon>Alphaproteobacteria</taxon>
        <taxon>Hyphomicrobiales</taxon>
        <taxon>Alsobacteraceae</taxon>
        <taxon>Alsobacter</taxon>
    </lineage>
</organism>
<gene>
    <name evidence="1" type="ORF">SLNSH_02280</name>
</gene>
<proteinExistence type="predicted"/>
<sequence length="107" mass="11852">MATAFLALPSVTAQADNLSFTIKNTSKYIISSFQTNEGHGWSKNWLRGEVGAGQSRSLEFLRDGPCDIEVRVGWRTTDGGQVIGDAWNIDICDAQTVYFDGRKVTYE</sequence>
<comment type="caution">
    <text evidence="1">The sequence shown here is derived from an EMBL/GenBank/DDBJ whole genome shotgun (WGS) entry which is preliminary data.</text>
</comment>
<protein>
    <submittedName>
        <fullName evidence="1">Uncharacterized protein</fullName>
    </submittedName>
</protein>
<keyword evidence="2" id="KW-1185">Reference proteome</keyword>
<name>A0A2T1HYG2_9HYPH</name>
<dbReference type="Proteomes" id="UP000239772">
    <property type="component" value="Unassembled WGS sequence"/>
</dbReference>
<reference evidence="2" key="1">
    <citation type="submission" date="2018-03" db="EMBL/GenBank/DDBJ databases">
        <authorList>
            <person name="Sun L."/>
            <person name="Liu H."/>
            <person name="Chen W."/>
            <person name="Huang K."/>
            <person name="Liu W."/>
            <person name="Gao X."/>
        </authorList>
    </citation>
    <scope>NUCLEOTIDE SEQUENCE [LARGE SCALE GENOMIC DNA]</scope>
    <source>
        <strain evidence="2">SH9</strain>
    </source>
</reference>
<evidence type="ECO:0000313" key="1">
    <source>
        <dbReference type="EMBL" id="PSC06655.1"/>
    </source>
</evidence>
<dbReference type="EMBL" id="PVZS01000002">
    <property type="protein sequence ID" value="PSC06655.1"/>
    <property type="molecule type" value="Genomic_DNA"/>
</dbReference>
<evidence type="ECO:0000313" key="2">
    <source>
        <dbReference type="Proteomes" id="UP000239772"/>
    </source>
</evidence>
<accession>A0A2T1HYG2</accession>
<dbReference type="AlphaFoldDB" id="A0A2T1HYG2"/>